<protein>
    <submittedName>
        <fullName evidence="8">LAMI_0H14488g1_1</fullName>
    </submittedName>
</protein>
<dbReference type="Gene3D" id="3.40.33.10">
    <property type="entry name" value="CAP"/>
    <property type="match status" value="1"/>
</dbReference>
<evidence type="ECO:0000256" key="6">
    <source>
        <dbReference type="SAM" id="Phobius"/>
    </source>
</evidence>
<keyword evidence="4" id="KW-0732">Signal</keyword>
<evidence type="ECO:0000256" key="2">
    <source>
        <dbReference type="ARBA" id="ARBA00009923"/>
    </source>
</evidence>
<dbReference type="InterPro" id="IPR014044">
    <property type="entry name" value="CAP_dom"/>
</dbReference>
<evidence type="ECO:0000256" key="1">
    <source>
        <dbReference type="ARBA" id="ARBA00004613"/>
    </source>
</evidence>
<keyword evidence="5" id="KW-0813">Transport</keyword>
<gene>
    <name evidence="8" type="ORF">LAMI_0H14488G</name>
</gene>
<dbReference type="Proteomes" id="UP000191024">
    <property type="component" value="Chromosome H"/>
</dbReference>
<dbReference type="SMART" id="SM00198">
    <property type="entry name" value="SCP"/>
    <property type="match status" value="1"/>
</dbReference>
<reference evidence="9" key="1">
    <citation type="submission" date="2016-03" db="EMBL/GenBank/DDBJ databases">
        <authorList>
            <person name="Devillers H."/>
        </authorList>
    </citation>
    <scope>NUCLEOTIDE SEQUENCE [LARGE SCALE GENOMIC DNA]</scope>
</reference>
<evidence type="ECO:0000313" key="9">
    <source>
        <dbReference type="Proteomes" id="UP000191024"/>
    </source>
</evidence>
<dbReference type="SUPFAM" id="SSF55797">
    <property type="entry name" value="PR-1-like"/>
    <property type="match status" value="1"/>
</dbReference>
<keyword evidence="6" id="KW-0812">Transmembrane</keyword>
<evidence type="ECO:0000313" key="8">
    <source>
        <dbReference type="EMBL" id="SCV04235.1"/>
    </source>
</evidence>
<keyword evidence="9" id="KW-1185">Reference proteome</keyword>
<keyword evidence="3" id="KW-0964">Secreted</keyword>
<keyword evidence="5" id="KW-0445">Lipid transport</keyword>
<dbReference type="PROSITE" id="PS01009">
    <property type="entry name" value="CRISP_1"/>
    <property type="match status" value="1"/>
</dbReference>
<proteinExistence type="inferred from homology"/>
<dbReference type="EMBL" id="LT598468">
    <property type="protein sequence ID" value="SCV04235.1"/>
    <property type="molecule type" value="Genomic_DNA"/>
</dbReference>
<dbReference type="CDD" id="cd05384">
    <property type="entry name" value="CAP_PRY1-like"/>
    <property type="match status" value="1"/>
</dbReference>
<evidence type="ECO:0000256" key="3">
    <source>
        <dbReference type="ARBA" id="ARBA00022525"/>
    </source>
</evidence>
<name>A0A1G4KIB2_9SACH</name>
<keyword evidence="6" id="KW-1133">Transmembrane helix</keyword>
<comment type="subcellular location">
    <subcellularLocation>
        <location evidence="1">Secreted</location>
    </subcellularLocation>
</comment>
<evidence type="ECO:0000256" key="4">
    <source>
        <dbReference type="ARBA" id="ARBA00022729"/>
    </source>
</evidence>
<dbReference type="PRINTS" id="PR00837">
    <property type="entry name" value="V5TPXLIKE"/>
</dbReference>
<dbReference type="InterPro" id="IPR001283">
    <property type="entry name" value="CRISP-related"/>
</dbReference>
<dbReference type="InterPro" id="IPR035940">
    <property type="entry name" value="CAP_sf"/>
</dbReference>
<feature type="domain" description="SCP" evidence="7">
    <location>
        <begin position="127"/>
        <end position="254"/>
    </location>
</feature>
<organism evidence="8 9">
    <name type="scientific">Lachancea mirantina</name>
    <dbReference type="NCBI Taxonomy" id="1230905"/>
    <lineage>
        <taxon>Eukaryota</taxon>
        <taxon>Fungi</taxon>
        <taxon>Dikarya</taxon>
        <taxon>Ascomycota</taxon>
        <taxon>Saccharomycotina</taxon>
        <taxon>Saccharomycetes</taxon>
        <taxon>Saccharomycetales</taxon>
        <taxon>Saccharomycetaceae</taxon>
        <taxon>Lachancea</taxon>
    </lineage>
</organism>
<dbReference type="GO" id="GO:0005576">
    <property type="term" value="C:extracellular region"/>
    <property type="evidence" value="ECO:0007669"/>
    <property type="project" value="UniProtKB-SubCell"/>
</dbReference>
<dbReference type="GO" id="GO:0015908">
    <property type="term" value="P:fatty acid transport"/>
    <property type="evidence" value="ECO:0007669"/>
    <property type="project" value="UniProtKB-ARBA"/>
</dbReference>
<evidence type="ECO:0000256" key="5">
    <source>
        <dbReference type="ARBA" id="ARBA00023055"/>
    </source>
</evidence>
<dbReference type="Pfam" id="PF00188">
    <property type="entry name" value="CAP"/>
    <property type="match status" value="1"/>
</dbReference>
<sequence length="261" mass="29071">MFSNALEAAGFMYSNKRMHHAGPDKKPQELGMVVLRMCHAFCLTWFFINTMVSGAIVLGTFFPSVDRIKTNLPAETRWTTLRATIINPVTISDVSKTAVSVAETAIPTISVASTASQVQNSDSATTNFQDEILDVHNFLRQKHNSPPLQWSAKLQNYAQNYADQYNCNGILKHSGAPYGENIALGFNTTAALYAWYDEIKVYNFDNPGFSEQTGHFTQLVWKNTSQVGCGKIYCGSYYGQYTICNYYSPGNVAGQYRQNVS</sequence>
<dbReference type="GO" id="GO:0015918">
    <property type="term" value="P:sterol transport"/>
    <property type="evidence" value="ECO:0007669"/>
    <property type="project" value="UniProtKB-ARBA"/>
</dbReference>
<feature type="transmembrane region" description="Helical" evidence="6">
    <location>
        <begin position="40"/>
        <end position="62"/>
    </location>
</feature>
<dbReference type="OrthoDB" id="337038at2759"/>
<dbReference type="InterPro" id="IPR018244">
    <property type="entry name" value="Allrgn_V5/Tpx1_CS"/>
</dbReference>
<evidence type="ECO:0000259" key="7">
    <source>
        <dbReference type="SMART" id="SM00198"/>
    </source>
</evidence>
<comment type="similarity">
    <text evidence="2">Belongs to the CRISP family.</text>
</comment>
<accession>A0A1G4KIB2</accession>
<dbReference type="AlphaFoldDB" id="A0A1G4KIB2"/>
<keyword evidence="6" id="KW-0472">Membrane</keyword>
<dbReference type="PANTHER" id="PTHR10334">
    <property type="entry name" value="CYSTEINE-RICH SECRETORY PROTEIN-RELATED"/>
    <property type="match status" value="1"/>
</dbReference>
<dbReference type="FunFam" id="3.40.33.10:FF:000012">
    <property type="entry name" value="Secreted protein PRY1"/>
    <property type="match status" value="1"/>
</dbReference>